<dbReference type="RefSeq" id="WP_267844785.1">
    <property type="nucleotide sequence ID" value="NZ_JAPMXC010000001.1"/>
</dbReference>
<dbReference type="InterPro" id="IPR038556">
    <property type="entry name" value="TAC_Gp13-like_sf"/>
</dbReference>
<keyword evidence="3" id="KW-1185">Reference proteome</keyword>
<organism evidence="2 3">
    <name type="scientific">Robbsia betulipollinis</name>
    <dbReference type="NCBI Taxonomy" id="2981849"/>
    <lineage>
        <taxon>Bacteria</taxon>
        <taxon>Pseudomonadati</taxon>
        <taxon>Pseudomonadota</taxon>
        <taxon>Betaproteobacteria</taxon>
        <taxon>Burkholderiales</taxon>
        <taxon>Burkholderiaceae</taxon>
        <taxon>Robbsia</taxon>
    </lineage>
</organism>
<feature type="region of interest" description="Disordered" evidence="1">
    <location>
        <begin position="104"/>
        <end position="124"/>
    </location>
</feature>
<dbReference type="EMBL" id="JAPMXC010000001">
    <property type="protein sequence ID" value="MCY0385657.1"/>
    <property type="molecule type" value="Genomic_DNA"/>
</dbReference>
<feature type="compositionally biased region" description="Polar residues" evidence="1">
    <location>
        <begin position="114"/>
        <end position="124"/>
    </location>
</feature>
<dbReference type="Gene3D" id="3.30.2220.20">
    <property type="entry name" value="Phage tail assembly chaperone gp13-like"/>
    <property type="match status" value="1"/>
</dbReference>
<evidence type="ECO:0008006" key="4">
    <source>
        <dbReference type="Google" id="ProtNLM"/>
    </source>
</evidence>
<evidence type="ECO:0000313" key="3">
    <source>
        <dbReference type="Proteomes" id="UP001082899"/>
    </source>
</evidence>
<sequence length="124" mass="12946">MLLTKDQIIAARDLTTTDLEVPEWGGTVRVSMLSGAARDALQADFAESKAVSHVQAVMIAATVVDENGAPLFTKDEIETIRSKGTAPLERVFKAAVTLNKLGAAETEKAGKNSEAAQSGDSGTA</sequence>
<protein>
    <recommendedName>
        <fullName evidence="4">Phage tail protein</fullName>
    </recommendedName>
</protein>
<reference evidence="2" key="1">
    <citation type="submission" date="2022-11" db="EMBL/GenBank/DDBJ databases">
        <title>Robbsia betulipollinis sp. nov., isolated from pollen of birch (Betula pendula).</title>
        <authorList>
            <person name="Shi H."/>
            <person name="Ambika Manirajan B."/>
            <person name="Ratering S."/>
            <person name="Geissler-Plaum R."/>
            <person name="Schnell S."/>
        </authorList>
    </citation>
    <scope>NUCLEOTIDE SEQUENCE</scope>
    <source>
        <strain evidence="2">Bb-Pol-6</strain>
    </source>
</reference>
<gene>
    <name evidence="2" type="ORF">OVY01_00055</name>
</gene>
<proteinExistence type="predicted"/>
<accession>A0ABT3ZGV7</accession>
<evidence type="ECO:0000313" key="2">
    <source>
        <dbReference type="EMBL" id="MCY0385657.1"/>
    </source>
</evidence>
<dbReference type="Proteomes" id="UP001082899">
    <property type="component" value="Unassembled WGS sequence"/>
</dbReference>
<comment type="caution">
    <text evidence="2">The sequence shown here is derived from an EMBL/GenBank/DDBJ whole genome shotgun (WGS) entry which is preliminary data.</text>
</comment>
<evidence type="ECO:0000256" key="1">
    <source>
        <dbReference type="SAM" id="MobiDB-lite"/>
    </source>
</evidence>
<name>A0ABT3ZGV7_9BURK</name>